<feature type="compositionally biased region" description="Basic residues" evidence="1">
    <location>
        <begin position="176"/>
        <end position="188"/>
    </location>
</feature>
<dbReference type="EMBL" id="BMMK01000026">
    <property type="protein sequence ID" value="GGM70815.1"/>
    <property type="molecule type" value="Genomic_DNA"/>
</dbReference>
<organism evidence="3 4">
    <name type="scientific">Longimycelium tulufanense</name>
    <dbReference type="NCBI Taxonomy" id="907463"/>
    <lineage>
        <taxon>Bacteria</taxon>
        <taxon>Bacillati</taxon>
        <taxon>Actinomycetota</taxon>
        <taxon>Actinomycetes</taxon>
        <taxon>Pseudonocardiales</taxon>
        <taxon>Pseudonocardiaceae</taxon>
        <taxon>Longimycelium</taxon>
    </lineage>
</organism>
<dbReference type="GO" id="GO:0003677">
    <property type="term" value="F:DNA binding"/>
    <property type="evidence" value="ECO:0007669"/>
    <property type="project" value="InterPro"/>
</dbReference>
<dbReference type="RefSeq" id="WP_189060551.1">
    <property type="nucleotide sequence ID" value="NZ_BMMK01000026.1"/>
</dbReference>
<evidence type="ECO:0000256" key="1">
    <source>
        <dbReference type="SAM" id="MobiDB-lite"/>
    </source>
</evidence>
<dbReference type="InterPro" id="IPR001387">
    <property type="entry name" value="Cro/C1-type_HTH"/>
</dbReference>
<evidence type="ECO:0000313" key="3">
    <source>
        <dbReference type="EMBL" id="GGM70815.1"/>
    </source>
</evidence>
<dbReference type="SMART" id="SM00530">
    <property type="entry name" value="HTH_XRE"/>
    <property type="match status" value="1"/>
</dbReference>
<feature type="compositionally biased region" description="Basic and acidic residues" evidence="1">
    <location>
        <begin position="152"/>
        <end position="162"/>
    </location>
</feature>
<name>A0A8J3CHM5_9PSEU</name>
<dbReference type="InterPro" id="IPR010982">
    <property type="entry name" value="Lambda_DNA-bd_dom_sf"/>
</dbReference>
<comment type="caution">
    <text evidence="3">The sequence shown here is derived from an EMBL/GenBank/DDBJ whole genome shotgun (WGS) entry which is preliminary data.</text>
</comment>
<protein>
    <recommendedName>
        <fullName evidence="2">HTH cro/C1-type domain-containing protein</fullName>
    </recommendedName>
</protein>
<reference evidence="3" key="1">
    <citation type="journal article" date="2014" name="Int. J. Syst. Evol. Microbiol.">
        <title>Complete genome sequence of Corynebacterium casei LMG S-19264T (=DSM 44701T), isolated from a smear-ripened cheese.</title>
        <authorList>
            <consortium name="US DOE Joint Genome Institute (JGI-PGF)"/>
            <person name="Walter F."/>
            <person name="Albersmeier A."/>
            <person name="Kalinowski J."/>
            <person name="Ruckert C."/>
        </authorList>
    </citation>
    <scope>NUCLEOTIDE SEQUENCE</scope>
    <source>
        <strain evidence="3">CGMCC 4.5737</strain>
    </source>
</reference>
<dbReference type="PROSITE" id="PS50943">
    <property type="entry name" value="HTH_CROC1"/>
    <property type="match status" value="1"/>
</dbReference>
<accession>A0A8J3CHM5</accession>
<dbReference type="Pfam" id="PF13560">
    <property type="entry name" value="HTH_31"/>
    <property type="match status" value="1"/>
</dbReference>
<evidence type="ECO:0000259" key="2">
    <source>
        <dbReference type="PROSITE" id="PS50943"/>
    </source>
</evidence>
<dbReference type="Proteomes" id="UP000637578">
    <property type="component" value="Unassembled WGS sequence"/>
</dbReference>
<feature type="region of interest" description="Disordered" evidence="1">
    <location>
        <begin position="138"/>
        <end position="188"/>
    </location>
</feature>
<reference evidence="3" key="2">
    <citation type="submission" date="2020-09" db="EMBL/GenBank/DDBJ databases">
        <authorList>
            <person name="Sun Q."/>
            <person name="Zhou Y."/>
        </authorList>
    </citation>
    <scope>NUCLEOTIDE SEQUENCE</scope>
    <source>
        <strain evidence="3">CGMCC 4.5737</strain>
    </source>
</reference>
<sequence length="188" mass="20451">MADQKRDPQPHWPLGERLRVAREQAGLSQRQAAEAAGFSVTAWGQLETGLRSVGGGQTVPANPRPATIVAAARIVGVEPSEALNLAGYDPRQHRTLLQRPSAGGRPTVSQRGLAELISQLTERQRQAVLAVVEAMLEPEEADEGTGAQPAPAHHDVVERKISPDLTESQVYEEKVKRSKPGTQRRPRR</sequence>
<dbReference type="Gene3D" id="1.10.260.40">
    <property type="entry name" value="lambda repressor-like DNA-binding domains"/>
    <property type="match status" value="1"/>
</dbReference>
<evidence type="ECO:0000313" key="4">
    <source>
        <dbReference type="Proteomes" id="UP000637578"/>
    </source>
</evidence>
<dbReference type="CDD" id="cd00093">
    <property type="entry name" value="HTH_XRE"/>
    <property type="match status" value="1"/>
</dbReference>
<dbReference type="SUPFAM" id="SSF47413">
    <property type="entry name" value="lambda repressor-like DNA-binding domains"/>
    <property type="match status" value="1"/>
</dbReference>
<dbReference type="AlphaFoldDB" id="A0A8J3CHM5"/>
<proteinExistence type="predicted"/>
<feature type="domain" description="HTH cro/C1-type" evidence="2">
    <location>
        <begin position="18"/>
        <end position="82"/>
    </location>
</feature>
<keyword evidence="4" id="KW-1185">Reference proteome</keyword>
<gene>
    <name evidence="3" type="ORF">GCM10012275_46570</name>
</gene>